<feature type="binding site" evidence="8">
    <location>
        <position position="84"/>
    </location>
    <ligand>
        <name>chlorophyll a</name>
        <dbReference type="ChEBI" id="CHEBI:58416"/>
        <label>1</label>
    </ligand>
</feature>
<dbReference type="GO" id="GO:0016168">
    <property type="term" value="F:chlorophyll binding"/>
    <property type="evidence" value="ECO:0007669"/>
    <property type="project" value="UniProtKB-KW"/>
</dbReference>
<dbReference type="PANTHER" id="PTHR21649">
    <property type="entry name" value="CHLOROPHYLL A/B BINDING PROTEIN"/>
    <property type="match status" value="1"/>
</dbReference>
<evidence type="ECO:0000256" key="3">
    <source>
        <dbReference type="ARBA" id="ARBA00005933"/>
    </source>
</evidence>
<dbReference type="AlphaFoldDB" id="A0AAD8XSX9"/>
<dbReference type="Gene3D" id="1.10.3460.10">
    <property type="entry name" value="Chlorophyll a/b binding protein domain"/>
    <property type="match status" value="1"/>
</dbReference>
<keyword evidence="4" id="KW-0150">Chloroplast</keyword>
<accession>A0AAD8XSX9</accession>
<feature type="binding site" evidence="8">
    <location>
        <position position="81"/>
    </location>
    <ligand>
        <name>chlorophyll a</name>
        <dbReference type="ChEBI" id="CHEBI:58416"/>
        <label>1</label>
    </ligand>
</feature>
<evidence type="ECO:0000313" key="11">
    <source>
        <dbReference type="Proteomes" id="UP001224775"/>
    </source>
</evidence>
<feature type="binding site" evidence="8">
    <location>
        <position position="194"/>
    </location>
    <ligand>
        <name>chlorophyll a</name>
        <dbReference type="ChEBI" id="CHEBI:58416"/>
        <label>1</label>
    </ligand>
</feature>
<proteinExistence type="inferred from homology"/>
<evidence type="ECO:0000256" key="1">
    <source>
        <dbReference type="ARBA" id="ARBA00004022"/>
    </source>
</evidence>
<feature type="binding site" description="axial binding residue" evidence="8">
    <location>
        <position position="86"/>
    </location>
    <ligand>
        <name>chlorophyll b</name>
        <dbReference type="ChEBI" id="CHEBI:61721"/>
        <label>1</label>
    </ligand>
    <ligandPart>
        <name>Mg</name>
        <dbReference type="ChEBI" id="CHEBI:25107"/>
    </ligandPart>
</feature>
<keyword evidence="5" id="KW-0602">Photosynthesis</keyword>
<dbReference type="SUPFAM" id="SSF103511">
    <property type="entry name" value="Chlorophyll a-b binding protein"/>
    <property type="match status" value="1"/>
</dbReference>
<comment type="caution">
    <text evidence="10">The sequence shown here is derived from an EMBL/GenBank/DDBJ whole genome shotgun (WGS) entry which is preliminary data.</text>
</comment>
<gene>
    <name evidence="10" type="ORF">QTG54_016325</name>
</gene>
<keyword evidence="7" id="KW-0437">Light-harvesting polypeptide</keyword>
<comment type="subcellular location">
    <subcellularLocation>
        <location evidence="2">Plastid</location>
        <location evidence="2">Chloroplast</location>
    </subcellularLocation>
</comment>
<dbReference type="GO" id="GO:0009765">
    <property type="term" value="P:photosynthesis, light harvesting"/>
    <property type="evidence" value="ECO:0007669"/>
    <property type="project" value="InterPro"/>
</dbReference>
<sequence>MMKLTLVSAMAGYAAAFAPAPMQSSSSTALRSSVGDDLNGWKPNQDLPCYGLPGAPYSFMDPLGFTKNKSISEVKRIREAEVMHCRVGMMAFMGYFIGESTPTIFYGTDVHHTIANNQLAELPIGLLLPLFLGINFAEAYRATKGWNEPGSKSLFSIRESHYPGDLGFDPLNLKPVDNAQAFAEMQDGELNNGRMAMLAVAVMCVQEQVTGHGVLENLGF</sequence>
<evidence type="ECO:0000256" key="4">
    <source>
        <dbReference type="ARBA" id="ARBA00022528"/>
    </source>
</evidence>
<comment type="similarity">
    <text evidence="3">Belongs to the fucoxanthin chlorophyll protein family.</text>
</comment>
<evidence type="ECO:0000313" key="10">
    <source>
        <dbReference type="EMBL" id="KAK1732994.1"/>
    </source>
</evidence>
<dbReference type="InterPro" id="IPR001344">
    <property type="entry name" value="Chloro_AB-bd_pln"/>
</dbReference>
<protein>
    <submittedName>
        <fullName evidence="10">Chlorophyll a-b binding domain-containing protein</fullName>
    </submittedName>
</protein>
<keyword evidence="8" id="KW-0148">Chlorophyll</keyword>
<comment type="function">
    <text evidence="1">The light-harvesting complex (LHC) functions as a light receptor, it captures and delivers excitation energy to photosystems with which it is closely associated. Energy is transferred from the carotenoid and chlorophyll C (or B) to chlorophyll A and the photosynthetic reaction centers where it is used to synthesize ATP and reducing power.</text>
</comment>
<feature type="binding site" description="axial binding residue" evidence="8">
    <location>
        <position position="154"/>
    </location>
    <ligand>
        <name>chlorophyll b</name>
        <dbReference type="ChEBI" id="CHEBI:61721"/>
        <label>1</label>
    </ligand>
    <ligandPart>
        <name>Mg</name>
        <dbReference type="ChEBI" id="CHEBI:25107"/>
    </ligandPart>
</feature>
<organism evidence="10 11">
    <name type="scientific">Skeletonema marinoi</name>
    <dbReference type="NCBI Taxonomy" id="267567"/>
    <lineage>
        <taxon>Eukaryota</taxon>
        <taxon>Sar</taxon>
        <taxon>Stramenopiles</taxon>
        <taxon>Ochrophyta</taxon>
        <taxon>Bacillariophyta</taxon>
        <taxon>Coscinodiscophyceae</taxon>
        <taxon>Thalassiosirophycidae</taxon>
        <taxon>Thalassiosirales</taxon>
        <taxon>Skeletonemataceae</taxon>
        <taxon>Skeletonema</taxon>
        <taxon>Skeletonema marinoi-dohrnii complex</taxon>
    </lineage>
</organism>
<reference evidence="10" key="1">
    <citation type="submission" date="2023-06" db="EMBL/GenBank/DDBJ databases">
        <title>Survivors Of The Sea: Transcriptome response of Skeletonema marinoi to long-term dormancy.</title>
        <authorList>
            <person name="Pinder M.I.M."/>
            <person name="Kourtchenko O."/>
            <person name="Robertson E.K."/>
            <person name="Larsson T."/>
            <person name="Maumus F."/>
            <person name="Osuna-Cruz C.M."/>
            <person name="Vancaester E."/>
            <person name="Stenow R."/>
            <person name="Vandepoele K."/>
            <person name="Ploug H."/>
            <person name="Bruchert V."/>
            <person name="Godhe A."/>
            <person name="Topel M."/>
        </authorList>
    </citation>
    <scope>NUCLEOTIDE SEQUENCE</scope>
    <source>
        <strain evidence="10">R05AC</strain>
    </source>
</reference>
<keyword evidence="6" id="KW-0934">Plastid</keyword>
<dbReference type="GO" id="GO:0030076">
    <property type="term" value="C:light-harvesting complex"/>
    <property type="evidence" value="ECO:0007669"/>
    <property type="project" value="UniProtKB-KW"/>
</dbReference>
<dbReference type="GO" id="GO:0016020">
    <property type="term" value="C:membrane"/>
    <property type="evidence" value="ECO:0007669"/>
    <property type="project" value="InterPro"/>
</dbReference>
<evidence type="ECO:0000256" key="8">
    <source>
        <dbReference type="PIRSR" id="PIRSR601344-1"/>
    </source>
</evidence>
<keyword evidence="8" id="KW-0157">Chromophore</keyword>
<evidence type="ECO:0000256" key="6">
    <source>
        <dbReference type="ARBA" id="ARBA00022640"/>
    </source>
</evidence>
<evidence type="ECO:0000256" key="5">
    <source>
        <dbReference type="ARBA" id="ARBA00022531"/>
    </source>
</evidence>
<dbReference type="InterPro" id="IPR022796">
    <property type="entry name" value="Chloroa_b-bind"/>
</dbReference>
<evidence type="ECO:0000256" key="9">
    <source>
        <dbReference type="SAM" id="SignalP"/>
    </source>
</evidence>
<feature type="binding site" evidence="8">
    <location>
        <position position="189"/>
    </location>
    <ligand>
        <name>chlorophyll a</name>
        <dbReference type="ChEBI" id="CHEBI:58416"/>
        <label>1</label>
    </ligand>
</feature>
<dbReference type="Proteomes" id="UP001224775">
    <property type="component" value="Unassembled WGS sequence"/>
</dbReference>
<dbReference type="GO" id="GO:0009507">
    <property type="term" value="C:chloroplast"/>
    <property type="evidence" value="ECO:0007669"/>
    <property type="project" value="UniProtKB-SubCell"/>
</dbReference>
<evidence type="ECO:0000256" key="7">
    <source>
        <dbReference type="ARBA" id="ARBA00023243"/>
    </source>
</evidence>
<keyword evidence="9" id="KW-0732">Signal</keyword>
<keyword evidence="11" id="KW-1185">Reference proteome</keyword>
<name>A0AAD8XSX9_9STRA</name>
<feature type="signal peptide" evidence="9">
    <location>
        <begin position="1"/>
        <end position="16"/>
    </location>
</feature>
<evidence type="ECO:0000256" key="2">
    <source>
        <dbReference type="ARBA" id="ARBA00004229"/>
    </source>
</evidence>
<dbReference type="Pfam" id="PF00504">
    <property type="entry name" value="Chloroa_b-bind"/>
    <property type="match status" value="1"/>
</dbReference>
<feature type="binding site" evidence="8">
    <location>
        <position position="206"/>
    </location>
    <ligand>
        <name>chlorophyll a</name>
        <dbReference type="ChEBI" id="CHEBI:58416"/>
        <label>1</label>
    </ligand>
</feature>
<dbReference type="EMBL" id="JATAAI010000055">
    <property type="protein sequence ID" value="KAK1732994.1"/>
    <property type="molecule type" value="Genomic_DNA"/>
</dbReference>
<feature type="chain" id="PRO_5042286423" evidence="9">
    <location>
        <begin position="17"/>
        <end position="220"/>
    </location>
</feature>
<feature type="binding site" evidence="8">
    <location>
        <position position="192"/>
    </location>
    <ligand>
        <name>chlorophyll a</name>
        <dbReference type="ChEBI" id="CHEBI:58416"/>
        <label>1</label>
    </ligand>
</feature>